<dbReference type="InterPro" id="IPR001647">
    <property type="entry name" value="HTH_TetR"/>
</dbReference>
<dbReference type="Proteomes" id="UP001500742">
    <property type="component" value="Unassembled WGS sequence"/>
</dbReference>
<evidence type="ECO:0000259" key="4">
    <source>
        <dbReference type="PROSITE" id="PS50977"/>
    </source>
</evidence>
<comment type="caution">
    <text evidence="5">The sequence shown here is derived from an EMBL/GenBank/DDBJ whole genome shotgun (WGS) entry which is preliminary data.</text>
</comment>
<dbReference type="PROSITE" id="PS50977">
    <property type="entry name" value="HTH_TETR_2"/>
    <property type="match status" value="1"/>
</dbReference>
<gene>
    <name evidence="5" type="ORF">GCM10022210_30310</name>
</gene>
<dbReference type="PANTHER" id="PTHR30328:SF54">
    <property type="entry name" value="HTH-TYPE TRANSCRIPTIONAL REPRESSOR SCO4008"/>
    <property type="match status" value="1"/>
</dbReference>
<feature type="DNA-binding region" description="H-T-H motif" evidence="2">
    <location>
        <begin position="29"/>
        <end position="48"/>
    </location>
</feature>
<keyword evidence="3" id="KW-0812">Transmembrane</keyword>
<reference evidence="6" key="1">
    <citation type="journal article" date="2019" name="Int. J. Syst. Evol. Microbiol.">
        <title>The Global Catalogue of Microorganisms (GCM) 10K type strain sequencing project: providing services to taxonomists for standard genome sequencing and annotation.</title>
        <authorList>
            <consortium name="The Broad Institute Genomics Platform"/>
            <consortium name="The Broad Institute Genome Sequencing Center for Infectious Disease"/>
            <person name="Wu L."/>
            <person name="Ma J."/>
        </authorList>
    </citation>
    <scope>NUCLEOTIDE SEQUENCE [LARGE SCALE GENOMIC DNA]</scope>
    <source>
        <strain evidence="6">JCM 16601</strain>
    </source>
</reference>
<dbReference type="InterPro" id="IPR050109">
    <property type="entry name" value="HTH-type_TetR-like_transc_reg"/>
</dbReference>
<dbReference type="InterPro" id="IPR009057">
    <property type="entry name" value="Homeodomain-like_sf"/>
</dbReference>
<evidence type="ECO:0000256" key="1">
    <source>
        <dbReference type="ARBA" id="ARBA00023125"/>
    </source>
</evidence>
<keyword evidence="6" id="KW-1185">Reference proteome</keyword>
<evidence type="ECO:0000313" key="6">
    <source>
        <dbReference type="Proteomes" id="UP001500742"/>
    </source>
</evidence>
<feature type="domain" description="HTH tetR-type" evidence="4">
    <location>
        <begin position="6"/>
        <end position="66"/>
    </location>
</feature>
<evidence type="ECO:0000256" key="3">
    <source>
        <dbReference type="SAM" id="Phobius"/>
    </source>
</evidence>
<organism evidence="5 6">
    <name type="scientific">Mucilaginibacter dorajii</name>
    <dbReference type="NCBI Taxonomy" id="692994"/>
    <lineage>
        <taxon>Bacteria</taxon>
        <taxon>Pseudomonadati</taxon>
        <taxon>Bacteroidota</taxon>
        <taxon>Sphingobacteriia</taxon>
        <taxon>Sphingobacteriales</taxon>
        <taxon>Sphingobacteriaceae</taxon>
        <taxon>Mucilaginibacter</taxon>
    </lineage>
</organism>
<keyword evidence="1 2" id="KW-0238">DNA-binding</keyword>
<dbReference type="Pfam" id="PF00440">
    <property type="entry name" value="TetR_N"/>
    <property type="match status" value="1"/>
</dbReference>
<protein>
    <submittedName>
        <fullName evidence="5">TetR/AcrR family transcriptional regulator</fullName>
    </submittedName>
</protein>
<evidence type="ECO:0000256" key="2">
    <source>
        <dbReference type="PROSITE-ProRule" id="PRU00335"/>
    </source>
</evidence>
<keyword evidence="3" id="KW-1133">Transmembrane helix</keyword>
<dbReference type="Gene3D" id="1.10.357.10">
    <property type="entry name" value="Tetracycline Repressor, domain 2"/>
    <property type="match status" value="1"/>
</dbReference>
<evidence type="ECO:0000313" key="5">
    <source>
        <dbReference type="EMBL" id="GAA3977447.1"/>
    </source>
</evidence>
<accession>A0ABP7Q6X2</accession>
<dbReference type="PANTHER" id="PTHR30328">
    <property type="entry name" value="TRANSCRIPTIONAL REPRESSOR"/>
    <property type="match status" value="1"/>
</dbReference>
<keyword evidence="3" id="KW-0472">Membrane</keyword>
<dbReference type="SUPFAM" id="SSF46689">
    <property type="entry name" value="Homeodomain-like"/>
    <property type="match status" value="1"/>
</dbReference>
<dbReference type="RefSeq" id="WP_259097148.1">
    <property type="nucleotide sequence ID" value="NZ_BAAAZC010000021.1"/>
</dbReference>
<sequence>MAIRDTGAEQLIKDTAKRIFFAEGKLNATTQDIADAAGVTRTLVNYYFRSKDVLFRQVFDESMHDMGNRMDEVIQSTLPFKKKIERFIEVFYTQLATYPYQESFMIAEINSNGFSFQKKDRPNVLAAFLKEIQTEMEKDAVKKMKPMNFLLNLFALMAYPLLTRPLFKIIFELDDLQYTKLLNERKKMIVDILFN</sequence>
<proteinExistence type="predicted"/>
<dbReference type="EMBL" id="BAAAZC010000021">
    <property type="protein sequence ID" value="GAA3977447.1"/>
    <property type="molecule type" value="Genomic_DNA"/>
</dbReference>
<feature type="transmembrane region" description="Helical" evidence="3">
    <location>
        <begin position="149"/>
        <end position="171"/>
    </location>
</feature>
<name>A0ABP7Q6X2_9SPHI</name>